<evidence type="ECO:0000313" key="3">
    <source>
        <dbReference type="Proteomes" id="UP001199525"/>
    </source>
</evidence>
<sequence length="141" mass="15974">MIQNQFVGTWRLVSYELRGADGQLSYPYGPDTVGYLMYLPDGYMSVVIMSANRPKFAASDIMSGNIEERATAAKTYISYCGKYEIQGNKVIHHIEASLFPNWIAVDQDRFFEFTAEKLSLSTTPILVNGQQQTAHLIWEHV</sequence>
<dbReference type="Pfam" id="PF13924">
    <property type="entry name" value="Lipocalin_5"/>
    <property type="match status" value="1"/>
</dbReference>
<organism evidence="2 3">
    <name type="scientific">Nostoc favosum CHAB5714</name>
    <dbReference type="NCBI Taxonomy" id="2780399"/>
    <lineage>
        <taxon>Bacteria</taxon>
        <taxon>Bacillati</taxon>
        <taxon>Cyanobacteriota</taxon>
        <taxon>Cyanophyceae</taxon>
        <taxon>Nostocales</taxon>
        <taxon>Nostocaceae</taxon>
        <taxon>Nostoc</taxon>
        <taxon>Nostoc favosum</taxon>
    </lineage>
</organism>
<dbReference type="RefSeq" id="WP_229485959.1">
    <property type="nucleotide sequence ID" value="NZ_JAIVFQ010000023.1"/>
</dbReference>
<gene>
    <name evidence="2" type="ORF">LC586_17185</name>
</gene>
<comment type="caution">
    <text evidence="2">The sequence shown here is derived from an EMBL/GenBank/DDBJ whole genome shotgun (WGS) entry which is preliminary data.</text>
</comment>
<dbReference type="InterPro" id="IPR024311">
    <property type="entry name" value="Lipocalin-like"/>
</dbReference>
<evidence type="ECO:0000313" key="2">
    <source>
        <dbReference type="EMBL" id="MCC5600902.1"/>
    </source>
</evidence>
<name>A0ABS8IA09_9NOSO</name>
<dbReference type="EMBL" id="JAIVFQ010000023">
    <property type="protein sequence ID" value="MCC5600902.1"/>
    <property type="molecule type" value="Genomic_DNA"/>
</dbReference>
<evidence type="ECO:0000259" key="1">
    <source>
        <dbReference type="Pfam" id="PF13924"/>
    </source>
</evidence>
<reference evidence="2 3" key="1">
    <citation type="journal article" date="2021" name="Microorganisms">
        <title>Genome Evolution of Filamentous Cyanobacterium Nostoc Species: From Facultative Symbiosis to Free Living.</title>
        <authorList>
            <person name="Huo D."/>
            <person name="Li H."/>
            <person name="Cai F."/>
            <person name="Guo X."/>
            <person name="Qiao Z."/>
            <person name="Wang W."/>
            <person name="Yu G."/>
            <person name="Li R."/>
        </authorList>
    </citation>
    <scope>NUCLEOTIDE SEQUENCE [LARGE SCALE GENOMIC DNA]</scope>
    <source>
        <strain evidence="2 3">CHAB 5714</strain>
    </source>
</reference>
<feature type="domain" description="Lipocalin-like" evidence="1">
    <location>
        <begin position="7"/>
        <end position="140"/>
    </location>
</feature>
<proteinExistence type="predicted"/>
<protein>
    <submittedName>
        <fullName evidence="2">Lipocalin-like domain-containing protein</fullName>
    </submittedName>
</protein>
<accession>A0ABS8IA09</accession>
<keyword evidence="3" id="KW-1185">Reference proteome</keyword>
<dbReference type="Proteomes" id="UP001199525">
    <property type="component" value="Unassembled WGS sequence"/>
</dbReference>